<keyword evidence="1" id="KW-1133">Transmembrane helix</keyword>
<keyword evidence="4" id="KW-1185">Reference proteome</keyword>
<gene>
    <name evidence="3" type="ORF">ORAREDHAP_LOCUS10881</name>
</gene>
<evidence type="ECO:0000256" key="1">
    <source>
        <dbReference type="SAM" id="Phobius"/>
    </source>
</evidence>
<dbReference type="AlphaFoldDB" id="A0A6J5WFT2"/>
<evidence type="ECO:0000259" key="2">
    <source>
        <dbReference type="Pfam" id="PF11955"/>
    </source>
</evidence>
<protein>
    <recommendedName>
        <fullName evidence="2">PORR domain-containing protein</fullName>
    </recommendedName>
</protein>
<reference evidence="4" key="1">
    <citation type="journal article" date="2020" name="Genome Biol.">
        <title>Gamete binning: chromosome-level and haplotype-resolved genome assembly enabled by high-throughput single-cell sequencing of gamete genomes.</title>
        <authorList>
            <person name="Campoy J.A."/>
            <person name="Sun H."/>
            <person name="Goel M."/>
            <person name="Jiao W.-B."/>
            <person name="Folz-Donahue K."/>
            <person name="Wang N."/>
            <person name="Rubio M."/>
            <person name="Liu C."/>
            <person name="Kukat C."/>
            <person name="Ruiz D."/>
            <person name="Huettel B."/>
            <person name="Schneeberger K."/>
        </authorList>
    </citation>
    <scope>NUCLEOTIDE SEQUENCE [LARGE SCALE GENOMIC DNA]</scope>
    <source>
        <strain evidence="4">cv. Rojo Pasion</strain>
    </source>
</reference>
<evidence type="ECO:0000313" key="4">
    <source>
        <dbReference type="Proteomes" id="UP000507245"/>
    </source>
</evidence>
<sequence>MSSSGISLNHALAGLTFTVMSLPLIRMLPSPRFITIRTFVNAKPSPGLPPHVNLTPQTLSLHKVESTIHTSMSNKYCAIERLAKLLMPAGVTKLSMHLINMLKWDLGPPHDIVGTLVDDFFYFSGAFEVEDVVTGKVEIGFGVCLLERGARFLSIYTIINRACPVSKRLAPRQTRLAPTEVPQRDAQTNP</sequence>
<dbReference type="GO" id="GO:0003723">
    <property type="term" value="F:RNA binding"/>
    <property type="evidence" value="ECO:0007669"/>
    <property type="project" value="InterPro"/>
</dbReference>
<dbReference type="EMBL" id="CAEKKB010000002">
    <property type="protein sequence ID" value="CAB4298482.1"/>
    <property type="molecule type" value="Genomic_DNA"/>
</dbReference>
<evidence type="ECO:0000313" key="3">
    <source>
        <dbReference type="EMBL" id="CAB4298482.1"/>
    </source>
</evidence>
<name>A0A6J5WFT2_PRUAR</name>
<feature type="transmembrane region" description="Helical" evidence="1">
    <location>
        <begin position="6"/>
        <end position="25"/>
    </location>
</feature>
<accession>A0A6J5WFT2</accession>
<dbReference type="Pfam" id="PF11955">
    <property type="entry name" value="PORR"/>
    <property type="match status" value="1"/>
</dbReference>
<proteinExistence type="predicted"/>
<dbReference type="InterPro" id="IPR021099">
    <property type="entry name" value="PORR_domain"/>
</dbReference>
<keyword evidence="1" id="KW-0472">Membrane</keyword>
<dbReference type="OrthoDB" id="1892230at2759"/>
<organism evidence="3 4">
    <name type="scientific">Prunus armeniaca</name>
    <name type="common">Apricot</name>
    <name type="synonym">Armeniaca vulgaris</name>
    <dbReference type="NCBI Taxonomy" id="36596"/>
    <lineage>
        <taxon>Eukaryota</taxon>
        <taxon>Viridiplantae</taxon>
        <taxon>Streptophyta</taxon>
        <taxon>Embryophyta</taxon>
        <taxon>Tracheophyta</taxon>
        <taxon>Spermatophyta</taxon>
        <taxon>Magnoliopsida</taxon>
        <taxon>eudicotyledons</taxon>
        <taxon>Gunneridae</taxon>
        <taxon>Pentapetalae</taxon>
        <taxon>rosids</taxon>
        <taxon>fabids</taxon>
        <taxon>Rosales</taxon>
        <taxon>Rosaceae</taxon>
        <taxon>Amygdaloideae</taxon>
        <taxon>Amygdaleae</taxon>
        <taxon>Prunus</taxon>
    </lineage>
</organism>
<dbReference type="Proteomes" id="UP000507245">
    <property type="component" value="Unassembled WGS sequence"/>
</dbReference>
<keyword evidence="1" id="KW-0812">Transmembrane</keyword>
<feature type="domain" description="PORR" evidence="2">
    <location>
        <begin position="45"/>
        <end position="120"/>
    </location>
</feature>